<name>A0A494GA06_SOLLC</name>
<dbReference type="SUPFAM" id="SSF52540">
    <property type="entry name" value="P-loop containing nucleoside triphosphate hydrolases"/>
    <property type="match status" value="1"/>
</dbReference>
<dbReference type="InterPro" id="IPR001977">
    <property type="entry name" value="Depp_CoAkinase"/>
</dbReference>
<evidence type="ECO:0000256" key="3">
    <source>
        <dbReference type="ARBA" id="ARBA00022741"/>
    </source>
</evidence>
<dbReference type="Proteomes" id="UP000004994">
    <property type="component" value="Unassembled WGS sequence"/>
</dbReference>
<dbReference type="InParanoid" id="A0A494GA06"/>
<dbReference type="STRING" id="4081.A0A494GA06"/>
<dbReference type="GO" id="GO:0005524">
    <property type="term" value="F:ATP binding"/>
    <property type="evidence" value="ECO:0007669"/>
    <property type="project" value="UniProtKB-KW"/>
</dbReference>
<dbReference type="GO" id="GO:0015937">
    <property type="term" value="P:coenzyme A biosynthetic process"/>
    <property type="evidence" value="ECO:0000318"/>
    <property type="project" value="GO_Central"/>
</dbReference>
<evidence type="ECO:0000256" key="6">
    <source>
        <dbReference type="ARBA" id="ARBA00023306"/>
    </source>
</evidence>
<dbReference type="InterPro" id="IPR027417">
    <property type="entry name" value="P-loop_NTPase"/>
</dbReference>
<dbReference type="PANTHER" id="PTHR39455">
    <property type="entry name" value="CELL DIVISION PROTEIN ZAPD"/>
    <property type="match status" value="1"/>
</dbReference>
<dbReference type="InterPro" id="IPR027462">
    <property type="entry name" value="ZapD_C"/>
</dbReference>
<dbReference type="GO" id="GO:0051301">
    <property type="term" value="P:cell division"/>
    <property type="evidence" value="ECO:0007669"/>
    <property type="project" value="UniProtKB-KW"/>
</dbReference>
<dbReference type="Gene3D" id="3.40.50.300">
    <property type="entry name" value="P-loop containing nucleotide triphosphate hydrolases"/>
    <property type="match status" value="1"/>
</dbReference>
<dbReference type="InterPro" id="IPR036268">
    <property type="entry name" value="ZapD_sf"/>
</dbReference>
<reference evidence="7" key="1">
    <citation type="journal article" date="2012" name="Nature">
        <title>The tomato genome sequence provides insights into fleshy fruit evolution.</title>
        <authorList>
            <consortium name="Tomato Genome Consortium"/>
        </authorList>
    </citation>
    <scope>NUCLEOTIDE SEQUENCE [LARGE SCALE GENOMIC DNA]</scope>
    <source>
        <strain evidence="7">cv. Heinz 1706</strain>
    </source>
</reference>
<dbReference type="InterPro" id="IPR009777">
    <property type="entry name" value="ZapD"/>
</dbReference>
<dbReference type="AlphaFoldDB" id="A0A494GA06"/>
<keyword evidence="1" id="KW-0963">Cytoplasm</keyword>
<dbReference type="NCBIfam" id="NF003656">
    <property type="entry name" value="PRK05287.1-4"/>
    <property type="match status" value="1"/>
</dbReference>
<accession>A0A494GA06</accession>
<proteinExistence type="inferred from homology"/>
<dbReference type="Gene3D" id="2.60.440.10">
    <property type="entry name" value="YacF-like domains"/>
    <property type="match status" value="1"/>
</dbReference>
<dbReference type="GO" id="GO:0004140">
    <property type="term" value="F:dephospho-CoA kinase activity"/>
    <property type="evidence" value="ECO:0000318"/>
    <property type="project" value="GO_Central"/>
</dbReference>
<dbReference type="CDD" id="cd02022">
    <property type="entry name" value="DPCK"/>
    <property type="match status" value="1"/>
</dbReference>
<keyword evidence="4" id="KW-0067">ATP-binding</keyword>
<evidence type="ECO:0008006" key="9">
    <source>
        <dbReference type="Google" id="ProtNLM"/>
    </source>
</evidence>
<dbReference type="Pfam" id="PF01121">
    <property type="entry name" value="CoaE"/>
    <property type="match status" value="1"/>
</dbReference>
<keyword evidence="5" id="KW-0717">Septation</keyword>
<keyword evidence="6" id="KW-0131">Cell cycle</keyword>
<dbReference type="PROSITE" id="PS51219">
    <property type="entry name" value="DPCK"/>
    <property type="match status" value="1"/>
</dbReference>
<dbReference type="SUPFAM" id="SSF160950">
    <property type="entry name" value="YacF-like"/>
    <property type="match status" value="1"/>
</dbReference>
<reference evidence="7" key="2">
    <citation type="submission" date="2019-04" db="UniProtKB">
        <authorList>
            <consortium name="EnsemblPlants"/>
        </authorList>
    </citation>
    <scope>IDENTIFICATION</scope>
    <source>
        <strain evidence="7">cv. Heinz 1706</strain>
    </source>
</reference>
<protein>
    <recommendedName>
        <fullName evidence="9">Dephospho-CoA kinase</fullName>
    </recommendedName>
</protein>
<keyword evidence="2" id="KW-0132">Cell division</keyword>
<dbReference type="NCBIfam" id="TIGR00152">
    <property type="entry name" value="dephospho-CoA kinase"/>
    <property type="match status" value="1"/>
</dbReference>
<dbReference type="HAMAP" id="MF_01092">
    <property type="entry name" value="ZapD"/>
    <property type="match status" value="1"/>
</dbReference>
<keyword evidence="3" id="KW-0547">Nucleotide-binding</keyword>
<sequence>MLEIGLTGGIGSGKTRVADMFAARGAALIDTDLLAHEITASGGAAIAPLVDAFGPQCLRPDGAMDRDAMRALVFSDPLAKAKLEAITHPLIRQLTEAHAAALRESGAYPYLIYVVPLLVESGTWRTRVGRVLVVDCREETQISRVMARNGFTREQVQAIMRKQASRAQRLAVADDVIDNDGPPEALAPQVDMLDAAYRRLSGANALKHAGKSTLCDGFRRGRLAGNVADAGRCIEETRRGRHPLPPTETNRQSARSTDTDLILYEYPFNERIRTLLRLEDLFDRLDYFLAQEHPLQHHVAITTIFEIIDVAGRADLKTDLIKELERQRQALAPLRANPQIDQDALASVISEIEQGIAALNQTVGKAGQLLTDNEWLTSIRSRAIIPGGTCEFDLPAYFAWQHRPAEDRRADILKWARPLASLRMGATIVLRLLRESGQSGKVIATGGSYQQMLSGRSHQLMQVYLDESLLAFIPEMSANKYMLWVRFTQQDGDMRPRSVDADIPFLLKLCNF</sequence>
<dbReference type="Gramene" id="Solyc00g134830.1.1">
    <property type="protein sequence ID" value="Solyc00g134830.1.1"/>
    <property type="gene ID" value="Solyc00g134830.1"/>
</dbReference>
<organism evidence="7">
    <name type="scientific">Solanum lycopersicum</name>
    <name type="common">Tomato</name>
    <name type="synonym">Lycopersicon esculentum</name>
    <dbReference type="NCBI Taxonomy" id="4081"/>
    <lineage>
        <taxon>Eukaryota</taxon>
        <taxon>Viridiplantae</taxon>
        <taxon>Streptophyta</taxon>
        <taxon>Embryophyta</taxon>
        <taxon>Tracheophyta</taxon>
        <taxon>Spermatophyta</taxon>
        <taxon>Magnoliopsida</taxon>
        <taxon>eudicotyledons</taxon>
        <taxon>Gunneridae</taxon>
        <taxon>Pentapetalae</taxon>
        <taxon>asterids</taxon>
        <taxon>lamiids</taxon>
        <taxon>Solanales</taxon>
        <taxon>Solanaceae</taxon>
        <taxon>Solanoideae</taxon>
        <taxon>Solaneae</taxon>
        <taxon>Solanum</taxon>
        <taxon>Solanum subgen. Lycopersicon</taxon>
    </lineage>
</organism>
<dbReference type="Pfam" id="PF07072">
    <property type="entry name" value="ZapD"/>
    <property type="match status" value="1"/>
</dbReference>
<evidence type="ECO:0000313" key="7">
    <source>
        <dbReference type="EnsemblPlants" id="Solyc00g134830.1.1"/>
    </source>
</evidence>
<dbReference type="Gene3D" id="1.10.3900.10">
    <property type="entry name" value="YacF-like"/>
    <property type="match status" value="1"/>
</dbReference>
<evidence type="ECO:0000256" key="5">
    <source>
        <dbReference type="ARBA" id="ARBA00023210"/>
    </source>
</evidence>
<keyword evidence="8" id="KW-1185">Reference proteome</keyword>
<evidence type="ECO:0000256" key="4">
    <source>
        <dbReference type="ARBA" id="ARBA00022840"/>
    </source>
</evidence>
<evidence type="ECO:0000256" key="1">
    <source>
        <dbReference type="ARBA" id="ARBA00022490"/>
    </source>
</evidence>
<dbReference type="PANTHER" id="PTHR39455:SF1">
    <property type="entry name" value="CELL DIVISION PROTEIN ZAPD"/>
    <property type="match status" value="1"/>
</dbReference>
<evidence type="ECO:0000313" key="8">
    <source>
        <dbReference type="Proteomes" id="UP000004994"/>
    </source>
</evidence>
<dbReference type="HAMAP" id="MF_00376">
    <property type="entry name" value="Dephospho_CoA_kinase"/>
    <property type="match status" value="1"/>
</dbReference>
<evidence type="ECO:0000256" key="2">
    <source>
        <dbReference type="ARBA" id="ARBA00022618"/>
    </source>
</evidence>
<dbReference type="EnsemblPlants" id="Solyc00g134830.1.1">
    <property type="protein sequence ID" value="Solyc00g134830.1.1"/>
    <property type="gene ID" value="Solyc00g134830.1"/>
</dbReference>
<dbReference type="PaxDb" id="4081-Solyc00g134830.1.1"/>